<evidence type="ECO:0000313" key="1">
    <source>
        <dbReference type="EMBL" id="MFC3882070.1"/>
    </source>
</evidence>
<dbReference type="InterPro" id="IPR020115">
    <property type="entry name" value="Fin"/>
</dbReference>
<protein>
    <submittedName>
        <fullName evidence="1">Anti-sigma-F factor Fin</fullName>
    </submittedName>
</protein>
<dbReference type="RefSeq" id="WP_377911205.1">
    <property type="nucleotide sequence ID" value="NZ_JBHRZT010000005.1"/>
</dbReference>
<gene>
    <name evidence="1" type="ORF">ACFOU2_00440</name>
</gene>
<dbReference type="Proteomes" id="UP001595752">
    <property type="component" value="Unassembled WGS sequence"/>
</dbReference>
<proteinExistence type="predicted"/>
<sequence>MSIHYFCRHCGCKVGAIDQTTLDSKQLGFDHLTSQERKEFIHYHANGDMSIKTICEDCHEALDRNPDYHQFETFIQ</sequence>
<keyword evidence="2" id="KW-1185">Reference proteome</keyword>
<accession>A0ABV8AWR6</accession>
<comment type="caution">
    <text evidence="1">The sequence shown here is derived from an EMBL/GenBank/DDBJ whole genome shotgun (WGS) entry which is preliminary data.</text>
</comment>
<name>A0ABV8AWR6_9BACI</name>
<organism evidence="1 2">
    <name type="scientific">Bacillus songklensis</name>
    <dbReference type="NCBI Taxonomy" id="1069116"/>
    <lineage>
        <taxon>Bacteria</taxon>
        <taxon>Bacillati</taxon>
        <taxon>Bacillota</taxon>
        <taxon>Bacilli</taxon>
        <taxon>Bacillales</taxon>
        <taxon>Bacillaceae</taxon>
        <taxon>Bacillus</taxon>
    </lineage>
</organism>
<dbReference type="EMBL" id="JBHRZT010000005">
    <property type="protein sequence ID" value="MFC3882070.1"/>
    <property type="molecule type" value="Genomic_DNA"/>
</dbReference>
<dbReference type="Pfam" id="PF10955">
    <property type="entry name" value="Fin"/>
    <property type="match status" value="1"/>
</dbReference>
<evidence type="ECO:0000313" key="2">
    <source>
        <dbReference type="Proteomes" id="UP001595752"/>
    </source>
</evidence>
<reference evidence="2" key="1">
    <citation type="journal article" date="2019" name="Int. J. Syst. Evol. Microbiol.">
        <title>The Global Catalogue of Microorganisms (GCM) 10K type strain sequencing project: providing services to taxonomists for standard genome sequencing and annotation.</title>
        <authorList>
            <consortium name="The Broad Institute Genomics Platform"/>
            <consortium name="The Broad Institute Genome Sequencing Center for Infectious Disease"/>
            <person name="Wu L."/>
            <person name="Ma J."/>
        </authorList>
    </citation>
    <scope>NUCLEOTIDE SEQUENCE [LARGE SCALE GENOMIC DNA]</scope>
    <source>
        <strain evidence="2">CCUG 61889</strain>
    </source>
</reference>